<dbReference type="EMBL" id="SPOF01000036">
    <property type="protein sequence ID" value="TIB09862.1"/>
    <property type="molecule type" value="Genomic_DNA"/>
</dbReference>
<evidence type="ECO:0000256" key="1">
    <source>
        <dbReference type="SAM" id="MobiDB-lite"/>
    </source>
</evidence>
<comment type="caution">
    <text evidence="2">The sequence shown here is derived from an EMBL/GenBank/DDBJ whole genome shotgun (WGS) entry which is preliminary data.</text>
</comment>
<gene>
    <name evidence="2" type="ORF">E3P90_03098</name>
</gene>
<feature type="region of interest" description="Disordered" evidence="1">
    <location>
        <begin position="1"/>
        <end position="20"/>
    </location>
</feature>
<evidence type="ECO:0000313" key="2">
    <source>
        <dbReference type="EMBL" id="TIB09862.1"/>
    </source>
</evidence>
<accession>A0A4T0I6I3</accession>
<dbReference type="AlphaFoldDB" id="A0A4T0I6I3"/>
<feature type="compositionally biased region" description="Polar residues" evidence="1">
    <location>
        <begin position="88"/>
        <end position="102"/>
    </location>
</feature>
<proteinExistence type="predicted"/>
<reference evidence="2 3" key="1">
    <citation type="submission" date="2019-03" db="EMBL/GenBank/DDBJ databases">
        <title>Sequencing 23 genomes of Wallemia ichthyophaga.</title>
        <authorList>
            <person name="Gostincar C."/>
        </authorList>
    </citation>
    <scope>NUCLEOTIDE SEQUENCE [LARGE SCALE GENOMIC DNA]</scope>
    <source>
        <strain evidence="2 3">EXF-8621</strain>
    </source>
</reference>
<evidence type="ECO:0000313" key="3">
    <source>
        <dbReference type="Proteomes" id="UP000306954"/>
    </source>
</evidence>
<dbReference type="Proteomes" id="UP000306954">
    <property type="component" value="Unassembled WGS sequence"/>
</dbReference>
<sequence>MERMSPDDQKRDAIDAKNDRVRKVKERPVWGIGGVFPSEENNAAEDFQRGQQSDHVFKAAAEIVYSRGMQLGKETSEEMNRRRMGNVGETSRNRSGIASNGNIGRPKLKPLQRPERSV</sequence>
<protein>
    <submittedName>
        <fullName evidence="2">Uncharacterized protein</fullName>
    </submittedName>
</protein>
<feature type="region of interest" description="Disordered" evidence="1">
    <location>
        <begin position="72"/>
        <end position="118"/>
    </location>
</feature>
<organism evidence="2 3">
    <name type="scientific">Wallemia ichthyophaga</name>
    <dbReference type="NCBI Taxonomy" id="245174"/>
    <lineage>
        <taxon>Eukaryota</taxon>
        <taxon>Fungi</taxon>
        <taxon>Dikarya</taxon>
        <taxon>Basidiomycota</taxon>
        <taxon>Wallemiomycotina</taxon>
        <taxon>Wallemiomycetes</taxon>
        <taxon>Wallemiales</taxon>
        <taxon>Wallemiaceae</taxon>
        <taxon>Wallemia</taxon>
    </lineage>
</organism>
<name>A0A4T0I6I3_WALIC</name>